<dbReference type="EMBL" id="JAGTJR010000011">
    <property type="protein sequence ID" value="KAH7052333.1"/>
    <property type="molecule type" value="Genomic_DNA"/>
</dbReference>
<feature type="transmembrane region" description="Helical" evidence="6">
    <location>
        <begin position="14"/>
        <end position="34"/>
    </location>
</feature>
<keyword evidence="2 6" id="KW-0812">Transmembrane</keyword>
<name>A0ABQ8GDE6_9PEZI</name>
<dbReference type="InterPro" id="IPR049326">
    <property type="entry name" value="Rhodopsin_dom_fungi"/>
</dbReference>
<feature type="transmembrane region" description="Helical" evidence="6">
    <location>
        <begin position="144"/>
        <end position="170"/>
    </location>
</feature>
<feature type="domain" description="Rhodopsin" evidence="7">
    <location>
        <begin position="136"/>
        <end position="322"/>
    </location>
</feature>
<keyword evidence="4 6" id="KW-0472">Membrane</keyword>
<evidence type="ECO:0000256" key="2">
    <source>
        <dbReference type="ARBA" id="ARBA00022692"/>
    </source>
</evidence>
<evidence type="ECO:0000256" key="6">
    <source>
        <dbReference type="SAM" id="Phobius"/>
    </source>
</evidence>
<organism evidence="8 9">
    <name type="scientific">Macrophomina phaseolina</name>
    <dbReference type="NCBI Taxonomy" id="35725"/>
    <lineage>
        <taxon>Eukaryota</taxon>
        <taxon>Fungi</taxon>
        <taxon>Dikarya</taxon>
        <taxon>Ascomycota</taxon>
        <taxon>Pezizomycotina</taxon>
        <taxon>Dothideomycetes</taxon>
        <taxon>Dothideomycetes incertae sedis</taxon>
        <taxon>Botryosphaeriales</taxon>
        <taxon>Botryosphaeriaceae</taxon>
        <taxon>Macrophomina</taxon>
    </lineage>
</organism>
<keyword evidence="9" id="KW-1185">Reference proteome</keyword>
<keyword evidence="3 6" id="KW-1133">Transmembrane helix</keyword>
<dbReference type="PANTHER" id="PTHR33048:SF161">
    <property type="entry name" value="INTEGRAL MEMBRANE PROTEIN"/>
    <property type="match status" value="1"/>
</dbReference>
<evidence type="ECO:0000259" key="7">
    <source>
        <dbReference type="Pfam" id="PF20684"/>
    </source>
</evidence>
<evidence type="ECO:0000313" key="9">
    <source>
        <dbReference type="Proteomes" id="UP000774617"/>
    </source>
</evidence>
<dbReference type="PANTHER" id="PTHR33048">
    <property type="entry name" value="PTH11-LIKE INTEGRAL MEMBRANE PROTEIN (AFU_ORTHOLOGUE AFUA_5G11245)"/>
    <property type="match status" value="1"/>
</dbReference>
<evidence type="ECO:0000256" key="3">
    <source>
        <dbReference type="ARBA" id="ARBA00022989"/>
    </source>
</evidence>
<evidence type="ECO:0000313" key="8">
    <source>
        <dbReference type="EMBL" id="KAH7052333.1"/>
    </source>
</evidence>
<feature type="transmembrane region" description="Helical" evidence="6">
    <location>
        <begin position="182"/>
        <end position="205"/>
    </location>
</feature>
<evidence type="ECO:0000256" key="4">
    <source>
        <dbReference type="ARBA" id="ARBA00023136"/>
    </source>
</evidence>
<feature type="transmembrane region" description="Helical" evidence="6">
    <location>
        <begin position="225"/>
        <end position="250"/>
    </location>
</feature>
<comment type="caution">
    <text evidence="8">The sequence shown here is derived from an EMBL/GenBank/DDBJ whole genome shotgun (WGS) entry which is preliminary data.</text>
</comment>
<feature type="transmembrane region" description="Helical" evidence="6">
    <location>
        <begin position="262"/>
        <end position="286"/>
    </location>
</feature>
<dbReference type="Proteomes" id="UP000774617">
    <property type="component" value="Unassembled WGS sequence"/>
</dbReference>
<reference evidence="8 9" key="1">
    <citation type="journal article" date="2021" name="Nat. Commun.">
        <title>Genetic determinants of endophytism in the Arabidopsis root mycobiome.</title>
        <authorList>
            <person name="Mesny F."/>
            <person name="Miyauchi S."/>
            <person name="Thiergart T."/>
            <person name="Pickel B."/>
            <person name="Atanasova L."/>
            <person name="Karlsson M."/>
            <person name="Huettel B."/>
            <person name="Barry K.W."/>
            <person name="Haridas S."/>
            <person name="Chen C."/>
            <person name="Bauer D."/>
            <person name="Andreopoulos W."/>
            <person name="Pangilinan J."/>
            <person name="LaButti K."/>
            <person name="Riley R."/>
            <person name="Lipzen A."/>
            <person name="Clum A."/>
            <person name="Drula E."/>
            <person name="Henrissat B."/>
            <person name="Kohler A."/>
            <person name="Grigoriev I.V."/>
            <person name="Martin F.M."/>
            <person name="Hacquard S."/>
        </authorList>
    </citation>
    <scope>NUCLEOTIDE SEQUENCE [LARGE SCALE GENOMIC DNA]</scope>
    <source>
        <strain evidence="8 9">MPI-SDFR-AT-0080</strain>
    </source>
</reference>
<dbReference type="Pfam" id="PF20684">
    <property type="entry name" value="Fung_rhodopsin"/>
    <property type="match status" value="1"/>
</dbReference>
<feature type="transmembrane region" description="Helical" evidence="6">
    <location>
        <begin position="91"/>
        <end position="111"/>
    </location>
</feature>
<comment type="similarity">
    <text evidence="5">Belongs to the SAT4 family.</text>
</comment>
<dbReference type="InterPro" id="IPR052337">
    <property type="entry name" value="SAT4-like"/>
</dbReference>
<proteinExistence type="inferred from homology"/>
<protein>
    <recommendedName>
        <fullName evidence="7">Rhodopsin domain-containing protein</fullName>
    </recommendedName>
</protein>
<feature type="transmembrane region" description="Helical" evidence="6">
    <location>
        <begin position="54"/>
        <end position="79"/>
    </location>
</feature>
<feature type="transmembrane region" description="Helical" evidence="6">
    <location>
        <begin position="298"/>
        <end position="318"/>
    </location>
</feature>
<accession>A0ABQ8GDE6</accession>
<comment type="subcellular location">
    <subcellularLocation>
        <location evidence="1">Membrane</location>
        <topology evidence="1">Multi-pass membrane protein</topology>
    </subcellularLocation>
</comment>
<gene>
    <name evidence="8" type="ORF">B0J12DRAFT_698991</name>
</gene>
<evidence type="ECO:0000256" key="1">
    <source>
        <dbReference type="ARBA" id="ARBA00004141"/>
    </source>
</evidence>
<sequence>MAKYGLSSEHGREIVAILVVFATVATISTAFRLWSKNIKQVAYKSEDAFTVGALIVMFPFLGLEIACTDAHTRLLLYFLRKEPQRRKRRDILIWFILPAAVTEGGVGYHAIEQVPVEDLQYSFKVRYSEGFPLLLSPSTMSHSLIQLLIPLEVCYGLLMALIKTSILLFYRRIFLPHTSFRIIIAVLITTIWLWAIATTLTAFLLCHPFPYNWGVGEGTCGNRVANFVVNGAINMLTDASMLVLPLPYIFTLQMGVWKRLGVATWFCLGVFVSAISIIRMLTLIRLDLDDYTYNVPSALLWSLLECQLAILVANIPFIRPVLVPCCSRLASTVTGGRSNRSGLHGSAQAHSGGAVDEEGLAFGGRIEVWGGVRNGARETQRTGDGDCEESVMEYGRRNEEVFGLRALDCRRLGKKETGAVVVGGQELEFRSADAESVGSQVTIAQRGAAPGMGY</sequence>
<evidence type="ECO:0000256" key="5">
    <source>
        <dbReference type="ARBA" id="ARBA00038359"/>
    </source>
</evidence>